<organism evidence="2 3">
    <name type="scientific">Cotesia congregata</name>
    <name type="common">Parasitoid wasp</name>
    <name type="synonym">Apanteles congregatus</name>
    <dbReference type="NCBI Taxonomy" id="51543"/>
    <lineage>
        <taxon>Eukaryota</taxon>
        <taxon>Metazoa</taxon>
        <taxon>Ecdysozoa</taxon>
        <taxon>Arthropoda</taxon>
        <taxon>Hexapoda</taxon>
        <taxon>Insecta</taxon>
        <taxon>Pterygota</taxon>
        <taxon>Neoptera</taxon>
        <taxon>Endopterygota</taxon>
        <taxon>Hymenoptera</taxon>
        <taxon>Apocrita</taxon>
        <taxon>Ichneumonoidea</taxon>
        <taxon>Braconidae</taxon>
        <taxon>Microgastrinae</taxon>
        <taxon>Cotesia</taxon>
    </lineage>
</organism>
<dbReference type="Gene3D" id="2.40.128.20">
    <property type="match status" value="1"/>
</dbReference>
<dbReference type="Proteomes" id="UP000786811">
    <property type="component" value="Unassembled WGS sequence"/>
</dbReference>
<accession>A0A8J2HCX7</accession>
<protein>
    <submittedName>
        <fullName evidence="2">Similar to lbp-9: Fatty acid-binding protein homolog 9 (Caenorhabditis elegans)</fullName>
    </submittedName>
</protein>
<dbReference type="InterPro" id="IPR012674">
    <property type="entry name" value="Calycin"/>
</dbReference>
<comment type="caution">
    <text evidence="2">The sequence shown here is derived from an EMBL/GenBank/DDBJ whole genome shotgun (WGS) entry which is preliminary data.</text>
</comment>
<evidence type="ECO:0000313" key="2">
    <source>
        <dbReference type="EMBL" id="CAG5090801.1"/>
    </source>
</evidence>
<gene>
    <name evidence="2" type="ORF">HICCMSTLAB_LOCUS5752</name>
</gene>
<dbReference type="SUPFAM" id="SSF50814">
    <property type="entry name" value="Lipocalins"/>
    <property type="match status" value="1"/>
</dbReference>
<evidence type="ECO:0000256" key="1">
    <source>
        <dbReference type="ARBA" id="ARBA00008390"/>
    </source>
</evidence>
<dbReference type="InterPro" id="IPR031259">
    <property type="entry name" value="ILBP"/>
</dbReference>
<evidence type="ECO:0000313" key="3">
    <source>
        <dbReference type="Proteomes" id="UP000786811"/>
    </source>
</evidence>
<dbReference type="EMBL" id="CAJNRD030001119">
    <property type="protein sequence ID" value="CAG5090801.1"/>
    <property type="molecule type" value="Genomic_DNA"/>
</dbReference>
<dbReference type="PANTHER" id="PTHR11955">
    <property type="entry name" value="FATTY ACID BINDING PROTEIN"/>
    <property type="match status" value="1"/>
</dbReference>
<proteinExistence type="inferred from homology"/>
<comment type="similarity">
    <text evidence="1">Belongs to the calycin superfamily. Fatty-acid binding protein (FABP) family.</text>
</comment>
<name>A0A8J2HCX7_COTCN</name>
<reference evidence="2" key="1">
    <citation type="submission" date="2021-04" db="EMBL/GenBank/DDBJ databases">
        <authorList>
            <person name="Chebbi M.A.C M."/>
        </authorList>
    </citation>
    <scope>NUCLEOTIDE SEQUENCE</scope>
</reference>
<keyword evidence="3" id="KW-1185">Reference proteome</keyword>
<sequence length="136" mass="15049">MVQIVGKYEHESSKGLEEYLKTVGGAENLEASKVFSQGKPTFEISQSGDHWIITVSNEGKSSTTKFILGTPYDETMPHGLVLKSITTREGDKFVTVSDLPDGNKSIRVYQFTDAGISVHLSENKHGVKAERVYKRV</sequence>
<dbReference type="AlphaFoldDB" id="A0A8J2HCX7"/>
<dbReference type="OrthoDB" id="412780at2759"/>
<dbReference type="GO" id="GO:0008289">
    <property type="term" value="F:lipid binding"/>
    <property type="evidence" value="ECO:0007669"/>
    <property type="project" value="InterPro"/>
</dbReference>